<proteinExistence type="inferred from homology"/>
<gene>
    <name evidence="11" type="ORF">DSM104440_02594</name>
</gene>
<keyword evidence="12" id="KW-1185">Reference proteome</keyword>
<dbReference type="Proteomes" id="UP000503096">
    <property type="component" value="Chromosome"/>
</dbReference>
<evidence type="ECO:0000313" key="11">
    <source>
        <dbReference type="EMBL" id="QJR15768.1"/>
    </source>
</evidence>
<evidence type="ECO:0000256" key="3">
    <source>
        <dbReference type="ARBA" id="ARBA00021563"/>
    </source>
</evidence>
<evidence type="ECO:0000256" key="7">
    <source>
        <dbReference type="ARBA" id="ARBA00022692"/>
    </source>
</evidence>
<keyword evidence="8" id="KW-0653">Protein transport</keyword>
<dbReference type="InterPro" id="IPR022792">
    <property type="entry name" value="T2SS_protein-GspN"/>
</dbReference>
<evidence type="ECO:0000256" key="5">
    <source>
        <dbReference type="ARBA" id="ARBA00022475"/>
    </source>
</evidence>
<dbReference type="InParanoid" id="A0A6M4HA85"/>
<organism evidence="11 12">
    <name type="scientific">Usitatibacter palustris</name>
    <dbReference type="NCBI Taxonomy" id="2732487"/>
    <lineage>
        <taxon>Bacteria</taxon>
        <taxon>Pseudomonadati</taxon>
        <taxon>Pseudomonadota</taxon>
        <taxon>Betaproteobacteria</taxon>
        <taxon>Nitrosomonadales</taxon>
        <taxon>Usitatibacteraceae</taxon>
        <taxon>Usitatibacter</taxon>
    </lineage>
</organism>
<keyword evidence="6" id="KW-0997">Cell inner membrane</keyword>
<name>A0A6M4HA85_9PROT</name>
<comment type="similarity">
    <text evidence="2">Belongs to the GSP N family.</text>
</comment>
<evidence type="ECO:0000256" key="8">
    <source>
        <dbReference type="ARBA" id="ARBA00022927"/>
    </source>
</evidence>
<keyword evidence="4" id="KW-0813">Transport</keyword>
<protein>
    <recommendedName>
        <fullName evidence="3">Type II secretion system protein N</fullName>
    </recommendedName>
    <alternativeName>
        <fullName evidence="10">General secretion pathway protein N</fullName>
    </alternativeName>
</protein>
<dbReference type="GO" id="GO:0005886">
    <property type="term" value="C:plasma membrane"/>
    <property type="evidence" value="ECO:0007669"/>
    <property type="project" value="UniProtKB-SubCell"/>
</dbReference>
<reference evidence="11 12" key="1">
    <citation type="submission" date="2020-04" db="EMBL/GenBank/DDBJ databases">
        <title>Usitatibacter rugosus gen. nov., sp. nov. and Usitatibacter palustris sp. nov., novel members of Usitatibacteraceae fam. nov. within the order Nitrosomonadales isolated from soil.</title>
        <authorList>
            <person name="Huber K.J."/>
            <person name="Neumann-Schaal M."/>
            <person name="Geppert A."/>
            <person name="Luckner M."/>
            <person name="Wanner G."/>
            <person name="Overmann J."/>
        </authorList>
    </citation>
    <scope>NUCLEOTIDE SEQUENCE [LARGE SCALE GENOMIC DNA]</scope>
    <source>
        <strain evidence="11 12">Swamp67</strain>
    </source>
</reference>
<evidence type="ECO:0000256" key="2">
    <source>
        <dbReference type="ARBA" id="ARBA00007208"/>
    </source>
</evidence>
<evidence type="ECO:0000256" key="6">
    <source>
        <dbReference type="ARBA" id="ARBA00022519"/>
    </source>
</evidence>
<dbReference type="EMBL" id="CP053073">
    <property type="protein sequence ID" value="QJR15768.1"/>
    <property type="molecule type" value="Genomic_DNA"/>
</dbReference>
<dbReference type="RefSeq" id="WP_212758067.1">
    <property type="nucleotide sequence ID" value="NZ_CP053073.1"/>
</dbReference>
<dbReference type="Pfam" id="PF01203">
    <property type="entry name" value="T2SSN"/>
    <property type="match status" value="1"/>
</dbReference>
<evidence type="ECO:0000256" key="9">
    <source>
        <dbReference type="ARBA" id="ARBA00023136"/>
    </source>
</evidence>
<evidence type="ECO:0000256" key="10">
    <source>
        <dbReference type="ARBA" id="ARBA00030772"/>
    </source>
</evidence>
<keyword evidence="9" id="KW-0472">Membrane</keyword>
<dbReference type="AlphaFoldDB" id="A0A6M4HA85"/>
<sequence length="248" mass="26101">MRAAVLLGVFAYFAFLVASAPASLLVPRVRAASNGAVELTDTKGTIWSASARALVTPRQTAPITLDRVAWNWRPARLIAGEMAFAVELVANGVDATFDVARGVSTVEFRDVAARGDVARLSAWVPFVRTWQPAGSLLLEAPRLAWDGSMLAGNLSLEWRGATTALSTVKPLGSYRAEARAEGGPAKLSVTTLEGPLRIAGQGTLALPSKATFTGEARAQSEAAALAPLLDLMGPKRADGAHAIDWQAR</sequence>
<accession>A0A6M4HA85</accession>
<keyword evidence="5" id="KW-1003">Cell membrane</keyword>
<keyword evidence="7" id="KW-0812">Transmembrane</keyword>
<comment type="subcellular location">
    <subcellularLocation>
        <location evidence="1">Cell inner membrane</location>
    </subcellularLocation>
</comment>
<evidence type="ECO:0000313" key="12">
    <source>
        <dbReference type="Proteomes" id="UP000503096"/>
    </source>
</evidence>
<evidence type="ECO:0000256" key="4">
    <source>
        <dbReference type="ARBA" id="ARBA00022448"/>
    </source>
</evidence>
<dbReference type="KEGG" id="upl:DSM104440_02594"/>
<dbReference type="GO" id="GO:0015627">
    <property type="term" value="C:type II protein secretion system complex"/>
    <property type="evidence" value="ECO:0007669"/>
    <property type="project" value="InterPro"/>
</dbReference>
<evidence type="ECO:0000256" key="1">
    <source>
        <dbReference type="ARBA" id="ARBA00004533"/>
    </source>
</evidence>
<dbReference type="GO" id="GO:0015628">
    <property type="term" value="P:protein secretion by the type II secretion system"/>
    <property type="evidence" value="ECO:0007669"/>
    <property type="project" value="InterPro"/>
</dbReference>